<dbReference type="OrthoDB" id="3378718at2"/>
<dbReference type="InterPro" id="IPR003660">
    <property type="entry name" value="HAMP_dom"/>
</dbReference>
<dbReference type="PATRIC" id="fig|631454.5.peg.3310"/>
<feature type="chain" id="PRO_5004726314" evidence="12">
    <location>
        <begin position="23"/>
        <end position="630"/>
    </location>
</feature>
<dbReference type="Proteomes" id="UP000017819">
    <property type="component" value="Unassembled WGS sequence"/>
</dbReference>
<dbReference type="PANTHER" id="PTHR43531">
    <property type="entry name" value="PROTEIN ICFG"/>
    <property type="match status" value="1"/>
</dbReference>
<feature type="transmembrane region" description="Helical" evidence="11">
    <location>
        <begin position="175"/>
        <end position="198"/>
    </location>
</feature>
<dbReference type="SUPFAM" id="SSF103190">
    <property type="entry name" value="Sensory domain-like"/>
    <property type="match status" value="1"/>
</dbReference>
<feature type="region of interest" description="Disordered" evidence="10">
    <location>
        <begin position="258"/>
        <end position="281"/>
    </location>
</feature>
<dbReference type="Gene3D" id="1.10.287.950">
    <property type="entry name" value="Methyl-accepting chemotaxis protein"/>
    <property type="match status" value="1"/>
</dbReference>
<keyword evidence="9" id="KW-0175">Coiled coil</keyword>
<comment type="caution">
    <text evidence="15">The sequence shown here is derived from an EMBL/GenBank/DDBJ whole genome shotgun (WGS) entry which is preliminary data.</text>
</comment>
<dbReference type="InterPro" id="IPR051310">
    <property type="entry name" value="MCP_chemotaxis"/>
</dbReference>
<dbReference type="Gene3D" id="6.10.340.10">
    <property type="match status" value="1"/>
</dbReference>
<evidence type="ECO:0000259" key="14">
    <source>
        <dbReference type="PROSITE" id="PS50885"/>
    </source>
</evidence>
<evidence type="ECO:0000256" key="9">
    <source>
        <dbReference type="SAM" id="Coils"/>
    </source>
</evidence>
<keyword evidence="2" id="KW-1003">Cell membrane</keyword>
<keyword evidence="12" id="KW-0732">Signal</keyword>
<evidence type="ECO:0000256" key="6">
    <source>
        <dbReference type="ARBA" id="ARBA00023136"/>
    </source>
</evidence>
<evidence type="ECO:0000256" key="5">
    <source>
        <dbReference type="ARBA" id="ARBA00022989"/>
    </source>
</evidence>
<evidence type="ECO:0000256" key="10">
    <source>
        <dbReference type="SAM" id="MobiDB-lite"/>
    </source>
</evidence>
<dbReference type="Pfam" id="PF00672">
    <property type="entry name" value="HAMP"/>
    <property type="match status" value="1"/>
</dbReference>
<evidence type="ECO:0000259" key="13">
    <source>
        <dbReference type="PROSITE" id="PS50111"/>
    </source>
</evidence>
<evidence type="ECO:0000256" key="7">
    <source>
        <dbReference type="ARBA" id="ARBA00029447"/>
    </source>
</evidence>
<evidence type="ECO:0000256" key="3">
    <source>
        <dbReference type="ARBA" id="ARBA00022500"/>
    </source>
</evidence>
<dbReference type="InterPro" id="IPR029151">
    <property type="entry name" value="Sensor-like_sf"/>
</dbReference>
<dbReference type="GO" id="GO:0006935">
    <property type="term" value="P:chemotaxis"/>
    <property type="evidence" value="ECO:0007669"/>
    <property type="project" value="UniProtKB-KW"/>
</dbReference>
<comment type="subcellular location">
    <subcellularLocation>
        <location evidence="1">Cell membrane</location>
        <topology evidence="1">Multi-pass membrane protein</topology>
    </subcellularLocation>
</comment>
<dbReference type="Pfam" id="PF17202">
    <property type="entry name" value="sCache_3_3"/>
    <property type="match status" value="1"/>
</dbReference>
<protein>
    <submittedName>
        <fullName evidence="15">Methyl-accepting chemotaxis protein McpD</fullName>
    </submittedName>
</protein>
<comment type="similarity">
    <text evidence="7">Belongs to the methyl-accepting chemotaxis (MCP) protein family.</text>
</comment>
<dbReference type="PANTHER" id="PTHR43531:SF11">
    <property type="entry name" value="METHYL-ACCEPTING CHEMOTAXIS PROTEIN 3"/>
    <property type="match status" value="1"/>
</dbReference>
<evidence type="ECO:0000313" key="15">
    <source>
        <dbReference type="EMBL" id="ESR23282.1"/>
    </source>
</evidence>
<evidence type="ECO:0000256" key="11">
    <source>
        <dbReference type="SAM" id="Phobius"/>
    </source>
</evidence>
<dbReference type="STRING" id="631454.N177_3350"/>
<sequence length="630" mass="66636">MKISIMMVAALTMLGLAAQATAYYTMRGEAAERATRTQAANMAVAWDVLRGYGRDFRVANGTFYAGSTALNGFYEPVDRVKELVGGTATIFMGDTRVSTNVKKPDGSRAVGTQLAPGAVHDALFVRGEPYRGEADILGTSFFTAYDPIKNAAGETVGVLYVGIPQDEFFAPVDALAWKMAGISATVLLLMAAAALWLARRMFAPLQGLARAIDRVADGDTQVSIPGLERSDDVGHMAAAVSRLKQAAVEKLRVEAEAAERRREAESERAASEESRRAASEEQEIVVGEIGRGLSRLSDGDLGYRIARAFPANYEQLKADFNGAMAQLEEAMRTIAASTTAIRSGTGEISQASDDLSRRTEQQAASLEETAAALDEITATVKRTADGAGHARDVVGRTTSLAEQSGAVVGDAVKAMSGIEASSKEISQIIGVIDEIAFQTNLLALNAGVEAARAGDAGKGFAVVASEVRALAQRSAEAAKEIKGLIDNSTAQVDQGVDLVARTGEALKEIAAQVAEINAIVRDISASAQEQATGLAEVNTAVNQMDQVTQQNAAMVEQQTAASHTLSNETGELVRLVSRFRLTGEAQRAHGAEPAEARRPAPARPARRPATHGNAALRMEPANEDQGWEEF</sequence>
<dbReference type="SUPFAM" id="SSF158472">
    <property type="entry name" value="HAMP domain-like"/>
    <property type="match status" value="1"/>
</dbReference>
<dbReference type="GO" id="GO:0005886">
    <property type="term" value="C:plasma membrane"/>
    <property type="evidence" value="ECO:0007669"/>
    <property type="project" value="UniProtKB-SubCell"/>
</dbReference>
<feature type="compositionally biased region" description="Basic and acidic residues" evidence="10">
    <location>
        <begin position="586"/>
        <end position="598"/>
    </location>
</feature>
<feature type="signal peptide" evidence="12">
    <location>
        <begin position="1"/>
        <end position="22"/>
    </location>
</feature>
<dbReference type="FunFam" id="1.10.287.950:FF:000001">
    <property type="entry name" value="Methyl-accepting chemotaxis sensory transducer"/>
    <property type="match status" value="1"/>
</dbReference>
<dbReference type="EMBL" id="AWXZ01000039">
    <property type="protein sequence ID" value="ESR23282.1"/>
    <property type="molecule type" value="Genomic_DNA"/>
</dbReference>
<name>V4QU29_9HYPH</name>
<dbReference type="eggNOG" id="COG0840">
    <property type="taxonomic scope" value="Bacteria"/>
</dbReference>
<feature type="domain" description="HAMP" evidence="14">
    <location>
        <begin position="286"/>
        <end position="332"/>
    </location>
</feature>
<evidence type="ECO:0000313" key="16">
    <source>
        <dbReference type="Proteomes" id="UP000017819"/>
    </source>
</evidence>
<organism evidence="15 16">
    <name type="scientific">Lutibaculum baratangense AMV1</name>
    <dbReference type="NCBI Taxonomy" id="631454"/>
    <lineage>
        <taxon>Bacteria</taxon>
        <taxon>Pseudomonadati</taxon>
        <taxon>Pseudomonadota</taxon>
        <taxon>Alphaproteobacteria</taxon>
        <taxon>Hyphomicrobiales</taxon>
        <taxon>Tepidamorphaceae</taxon>
        <taxon>Lutibaculum</taxon>
    </lineage>
</organism>
<keyword evidence="8" id="KW-0807">Transducer</keyword>
<dbReference type="GO" id="GO:0007165">
    <property type="term" value="P:signal transduction"/>
    <property type="evidence" value="ECO:0007669"/>
    <property type="project" value="UniProtKB-KW"/>
</dbReference>
<reference evidence="15 16" key="1">
    <citation type="journal article" date="2014" name="Genome Announc.">
        <title>Draft Genome Sequence of Lutibaculum baratangense Strain AMV1T, Isolated from a Mud Volcano in Andamans, India.</title>
        <authorList>
            <person name="Singh A."/>
            <person name="Sreenivas A."/>
            <person name="Sathyanarayana Reddy G."/>
            <person name="Pinnaka A.K."/>
            <person name="Shivaji S."/>
        </authorList>
    </citation>
    <scope>NUCLEOTIDE SEQUENCE [LARGE SCALE GENOMIC DNA]</scope>
    <source>
        <strain evidence="15 16">AMV1</strain>
    </source>
</reference>
<evidence type="ECO:0000256" key="2">
    <source>
        <dbReference type="ARBA" id="ARBA00022475"/>
    </source>
</evidence>
<feature type="region of interest" description="Disordered" evidence="10">
    <location>
        <begin position="584"/>
        <end position="630"/>
    </location>
</feature>
<keyword evidence="16" id="KW-1185">Reference proteome</keyword>
<dbReference type="SUPFAM" id="SSF58104">
    <property type="entry name" value="Methyl-accepting chemotaxis protein (MCP) signaling domain"/>
    <property type="match status" value="1"/>
</dbReference>
<keyword evidence="6 11" id="KW-0472">Membrane</keyword>
<keyword evidence="3" id="KW-0145">Chemotaxis</keyword>
<feature type="domain" description="Methyl-accepting transducer" evidence="13">
    <location>
        <begin position="337"/>
        <end position="566"/>
    </location>
</feature>
<feature type="domain" description="HAMP" evidence="14">
    <location>
        <begin position="199"/>
        <end position="252"/>
    </location>
</feature>
<evidence type="ECO:0000256" key="1">
    <source>
        <dbReference type="ARBA" id="ARBA00004651"/>
    </source>
</evidence>
<keyword evidence="4 11" id="KW-0812">Transmembrane</keyword>
<dbReference type="Pfam" id="PF00015">
    <property type="entry name" value="MCPsignal"/>
    <property type="match status" value="1"/>
</dbReference>
<dbReference type="InterPro" id="IPR033463">
    <property type="entry name" value="sCache_3"/>
</dbReference>
<proteinExistence type="inferred from homology"/>
<dbReference type="PROSITE" id="PS50111">
    <property type="entry name" value="CHEMOTAXIS_TRANSDUC_2"/>
    <property type="match status" value="1"/>
</dbReference>
<dbReference type="InterPro" id="IPR004089">
    <property type="entry name" value="MCPsignal_dom"/>
</dbReference>
<dbReference type="CDD" id="cd06225">
    <property type="entry name" value="HAMP"/>
    <property type="match status" value="1"/>
</dbReference>
<feature type="compositionally biased region" description="Basic and acidic residues" evidence="10">
    <location>
        <begin position="258"/>
        <end position="279"/>
    </location>
</feature>
<dbReference type="CDD" id="cd11386">
    <property type="entry name" value="MCP_signal"/>
    <property type="match status" value="1"/>
</dbReference>
<evidence type="ECO:0000256" key="8">
    <source>
        <dbReference type="PROSITE-ProRule" id="PRU00284"/>
    </source>
</evidence>
<dbReference type="PROSITE" id="PS50885">
    <property type="entry name" value="HAMP"/>
    <property type="match status" value="2"/>
</dbReference>
<dbReference type="RefSeq" id="WP_023433468.1">
    <property type="nucleotide sequence ID" value="NZ_AWXZ01000039.1"/>
</dbReference>
<gene>
    <name evidence="15" type="ORF">N177_3350</name>
</gene>
<dbReference type="SMART" id="SM00283">
    <property type="entry name" value="MA"/>
    <property type="match status" value="1"/>
</dbReference>
<evidence type="ECO:0000256" key="12">
    <source>
        <dbReference type="SAM" id="SignalP"/>
    </source>
</evidence>
<accession>V4QU29</accession>
<dbReference type="AlphaFoldDB" id="V4QU29"/>
<evidence type="ECO:0000256" key="4">
    <source>
        <dbReference type="ARBA" id="ARBA00022692"/>
    </source>
</evidence>
<keyword evidence="5 11" id="KW-1133">Transmembrane helix</keyword>
<feature type="coiled-coil region" evidence="9">
    <location>
        <begin position="313"/>
        <end position="376"/>
    </location>
</feature>
<feature type="compositionally biased region" description="Acidic residues" evidence="10">
    <location>
        <begin position="621"/>
        <end position="630"/>
    </location>
</feature>
<dbReference type="SMART" id="SM00304">
    <property type="entry name" value="HAMP"/>
    <property type="match status" value="2"/>
</dbReference>